<reference evidence="1 2" key="1">
    <citation type="journal article" date="2014" name="Agronomy (Basel)">
        <title>A Draft Genome Sequence for Ensete ventricosum, the Drought-Tolerant Tree Against Hunger.</title>
        <authorList>
            <person name="Harrison J."/>
            <person name="Moore K.A."/>
            <person name="Paszkiewicz K."/>
            <person name="Jones T."/>
            <person name="Grant M."/>
            <person name="Ambacheew D."/>
            <person name="Muzemil S."/>
            <person name="Studholme D.J."/>
        </authorList>
    </citation>
    <scope>NUCLEOTIDE SEQUENCE [LARGE SCALE GENOMIC DNA]</scope>
</reference>
<proteinExistence type="predicted"/>
<protein>
    <submittedName>
        <fullName evidence="1">Uncharacterized protein</fullName>
    </submittedName>
</protein>
<dbReference type="Proteomes" id="UP000287651">
    <property type="component" value="Unassembled WGS sequence"/>
</dbReference>
<name>A0A426YD95_ENSVE</name>
<comment type="caution">
    <text evidence="1">The sequence shown here is derived from an EMBL/GenBank/DDBJ whole genome shotgun (WGS) entry which is preliminary data.</text>
</comment>
<accession>A0A426YD95</accession>
<evidence type="ECO:0000313" key="2">
    <source>
        <dbReference type="Proteomes" id="UP000287651"/>
    </source>
</evidence>
<organism evidence="1 2">
    <name type="scientific">Ensete ventricosum</name>
    <name type="common">Abyssinian banana</name>
    <name type="synonym">Musa ensete</name>
    <dbReference type="NCBI Taxonomy" id="4639"/>
    <lineage>
        <taxon>Eukaryota</taxon>
        <taxon>Viridiplantae</taxon>
        <taxon>Streptophyta</taxon>
        <taxon>Embryophyta</taxon>
        <taxon>Tracheophyta</taxon>
        <taxon>Spermatophyta</taxon>
        <taxon>Magnoliopsida</taxon>
        <taxon>Liliopsida</taxon>
        <taxon>Zingiberales</taxon>
        <taxon>Musaceae</taxon>
        <taxon>Ensete</taxon>
    </lineage>
</organism>
<evidence type="ECO:0000313" key="1">
    <source>
        <dbReference type="EMBL" id="RRT49666.1"/>
    </source>
</evidence>
<gene>
    <name evidence="1" type="ORF">B296_00024140</name>
</gene>
<sequence>MKKHNSYKILSKFEIQLIFRALSQKFKILDIPNVLAHRKSYDHSFVKKYDDHRLCAKSRFDRFSRTVSKIHNTSHSQYITLREVI</sequence>
<dbReference type="AlphaFoldDB" id="A0A426YD95"/>
<dbReference type="EMBL" id="AMZH03013198">
    <property type="protein sequence ID" value="RRT49666.1"/>
    <property type="molecule type" value="Genomic_DNA"/>
</dbReference>